<dbReference type="PANTHER" id="PTHR44688:SF16">
    <property type="entry name" value="DNA-BINDING TRANSCRIPTIONAL ACTIVATOR DEVR_DOSR"/>
    <property type="match status" value="1"/>
</dbReference>
<dbReference type="PROSITE" id="PS50043">
    <property type="entry name" value="HTH_LUXR_2"/>
    <property type="match status" value="1"/>
</dbReference>
<evidence type="ECO:0000313" key="5">
    <source>
        <dbReference type="EMBL" id="SFE59680.1"/>
    </source>
</evidence>
<dbReference type="OrthoDB" id="965844at2"/>
<dbReference type="SUPFAM" id="SSF46894">
    <property type="entry name" value="C-terminal effector domain of the bipartite response regulators"/>
    <property type="match status" value="1"/>
</dbReference>
<keyword evidence="3" id="KW-0804">Transcription</keyword>
<gene>
    <name evidence="5" type="ORF">SAMN04488541_1003158</name>
</gene>
<dbReference type="InterPro" id="IPR000792">
    <property type="entry name" value="Tscrpt_reg_LuxR_C"/>
</dbReference>
<dbReference type="InterPro" id="IPR036388">
    <property type="entry name" value="WH-like_DNA-bd_sf"/>
</dbReference>
<dbReference type="AlphaFoldDB" id="A0A1I2BWG9"/>
<dbReference type="Proteomes" id="UP000199513">
    <property type="component" value="Unassembled WGS sequence"/>
</dbReference>
<dbReference type="GO" id="GO:0006355">
    <property type="term" value="P:regulation of DNA-templated transcription"/>
    <property type="evidence" value="ECO:0007669"/>
    <property type="project" value="InterPro"/>
</dbReference>
<evidence type="ECO:0000313" key="6">
    <source>
        <dbReference type="Proteomes" id="UP000199513"/>
    </source>
</evidence>
<dbReference type="PANTHER" id="PTHR44688">
    <property type="entry name" value="DNA-BINDING TRANSCRIPTIONAL ACTIVATOR DEVR_DOSR"/>
    <property type="match status" value="1"/>
</dbReference>
<dbReference type="GO" id="GO:0003677">
    <property type="term" value="F:DNA binding"/>
    <property type="evidence" value="ECO:0007669"/>
    <property type="project" value="UniProtKB-KW"/>
</dbReference>
<evidence type="ECO:0000256" key="1">
    <source>
        <dbReference type="ARBA" id="ARBA00023015"/>
    </source>
</evidence>
<organism evidence="5 6">
    <name type="scientific">Thermoflexibacter ruber</name>
    <dbReference type="NCBI Taxonomy" id="1003"/>
    <lineage>
        <taxon>Bacteria</taxon>
        <taxon>Pseudomonadati</taxon>
        <taxon>Bacteroidota</taxon>
        <taxon>Cytophagia</taxon>
        <taxon>Cytophagales</taxon>
        <taxon>Thermoflexibacteraceae</taxon>
        <taxon>Thermoflexibacter</taxon>
    </lineage>
</organism>
<evidence type="ECO:0000259" key="4">
    <source>
        <dbReference type="PROSITE" id="PS50043"/>
    </source>
</evidence>
<feature type="domain" description="HTH luxR-type" evidence="4">
    <location>
        <begin position="1"/>
        <end position="66"/>
    </location>
</feature>
<dbReference type="Pfam" id="PF00196">
    <property type="entry name" value="GerE"/>
    <property type="match status" value="1"/>
</dbReference>
<keyword evidence="6" id="KW-1185">Reference proteome</keyword>
<protein>
    <submittedName>
        <fullName evidence="5">Regulatory protein, luxR family</fullName>
    </submittedName>
</protein>
<name>A0A1I2BWG9_9BACT</name>
<dbReference type="InterPro" id="IPR016032">
    <property type="entry name" value="Sig_transdc_resp-reg_C-effctor"/>
</dbReference>
<dbReference type="SMART" id="SM00421">
    <property type="entry name" value="HTH_LUXR"/>
    <property type="match status" value="1"/>
</dbReference>
<dbReference type="RefSeq" id="WP_091539662.1">
    <property type="nucleotide sequence ID" value="NZ_FONY01000003.1"/>
</dbReference>
<dbReference type="Gene3D" id="1.10.10.10">
    <property type="entry name" value="Winged helix-like DNA-binding domain superfamily/Winged helix DNA-binding domain"/>
    <property type="match status" value="1"/>
</dbReference>
<evidence type="ECO:0000256" key="2">
    <source>
        <dbReference type="ARBA" id="ARBA00023125"/>
    </source>
</evidence>
<sequence length="84" mass="9457">MKYLELTREEIHIFKILVENPTKTNEEIGAELIRSPHTIAAHVRSILSKLDLKSRYELLSYALKNGLYAVKGKSGEASGEWSGI</sequence>
<accession>A0A1I2BWG9</accession>
<proteinExistence type="predicted"/>
<dbReference type="STRING" id="1003.SAMN04488541_1003158"/>
<dbReference type="EMBL" id="FONY01000003">
    <property type="protein sequence ID" value="SFE59680.1"/>
    <property type="molecule type" value="Genomic_DNA"/>
</dbReference>
<reference evidence="5 6" key="1">
    <citation type="submission" date="2016-10" db="EMBL/GenBank/DDBJ databases">
        <authorList>
            <person name="de Groot N.N."/>
        </authorList>
    </citation>
    <scope>NUCLEOTIDE SEQUENCE [LARGE SCALE GENOMIC DNA]</scope>
    <source>
        <strain>GEY</strain>
        <strain evidence="6">DSM 9560</strain>
    </source>
</reference>
<keyword evidence="1" id="KW-0805">Transcription regulation</keyword>
<keyword evidence="2" id="KW-0238">DNA-binding</keyword>
<evidence type="ECO:0000256" key="3">
    <source>
        <dbReference type="ARBA" id="ARBA00023163"/>
    </source>
</evidence>